<keyword evidence="2" id="KW-1185">Reference proteome</keyword>
<evidence type="ECO:0000313" key="2">
    <source>
        <dbReference type="Proteomes" id="UP001176941"/>
    </source>
</evidence>
<evidence type="ECO:0000313" key="1">
    <source>
        <dbReference type="EMBL" id="CAI9164291.1"/>
    </source>
</evidence>
<organism evidence="1 2">
    <name type="scientific">Rangifer tarandus platyrhynchus</name>
    <name type="common">Svalbard reindeer</name>
    <dbReference type="NCBI Taxonomy" id="3082113"/>
    <lineage>
        <taxon>Eukaryota</taxon>
        <taxon>Metazoa</taxon>
        <taxon>Chordata</taxon>
        <taxon>Craniata</taxon>
        <taxon>Vertebrata</taxon>
        <taxon>Euteleostomi</taxon>
        <taxon>Mammalia</taxon>
        <taxon>Eutheria</taxon>
        <taxon>Laurasiatheria</taxon>
        <taxon>Artiodactyla</taxon>
        <taxon>Ruminantia</taxon>
        <taxon>Pecora</taxon>
        <taxon>Cervidae</taxon>
        <taxon>Odocoileinae</taxon>
        <taxon>Rangifer</taxon>
    </lineage>
</organism>
<sequence length="102" mass="12047">MKQSVTHYRFHFFSPPQPPPETLPENEVYSVAGHQNQCFTFIFVFQTGFLPWIKRVDHAYFLKAENCLFCMKLIGFALVKGANKRYPNVRRWALKVTKVHKQ</sequence>
<proteinExistence type="predicted"/>
<dbReference type="Proteomes" id="UP001176941">
    <property type="component" value="Chromosome 22"/>
</dbReference>
<gene>
    <name evidence="1" type="ORF">MRATA1EN1_LOCUS13253</name>
</gene>
<reference evidence="1" key="1">
    <citation type="submission" date="2023-04" db="EMBL/GenBank/DDBJ databases">
        <authorList>
            <consortium name="ELIXIR-Norway"/>
        </authorList>
    </citation>
    <scope>NUCLEOTIDE SEQUENCE [LARGE SCALE GENOMIC DNA]</scope>
</reference>
<accession>A0ABN8YTC1</accession>
<name>A0ABN8YTC1_RANTA</name>
<dbReference type="EMBL" id="OX459958">
    <property type="protein sequence ID" value="CAI9164291.1"/>
    <property type="molecule type" value="Genomic_DNA"/>
</dbReference>
<protein>
    <submittedName>
        <fullName evidence="1">Uncharacterized protein</fullName>
    </submittedName>
</protein>